<dbReference type="PANTHER" id="PTHR47331">
    <property type="entry name" value="PHD-TYPE DOMAIN-CONTAINING PROTEIN"/>
    <property type="match status" value="1"/>
</dbReference>
<evidence type="ECO:0000313" key="2">
    <source>
        <dbReference type="Proteomes" id="UP001303046"/>
    </source>
</evidence>
<sequence>MNLREFQFIDKQLKKRITSADLALNDNPKVLGILWNTEKDELVLSCNYPPKAKVTNRSVSEQVAAIYDPQRWLTPLMLAGKRFLQSLWKFGYAWDTEISEEHQQQWKDINQAVNGFQCVLPREVAQMDTPTKLVLFSDASGQAMATCAYLASARGSNLLAGKSKLPPIKDIVTIPKLELNAATMATRVAHSIFPAIQYRTRISEVVILSDSQITLKWIASPCPAEERAGVFVKNRVIEIRKIVKDIPVTVHFGCVSTAMNPADSATRGVDKEDMTDHMWWKGPKFIVDPIEQWPKKCSLFKIPDDVEDDSCALPVSSARRTHIMELLDWKRHNEMNSVITTVAYVLRFVKRLMGKRESRLQSRVLENIPELRHMTTDSYITAKKRLYK</sequence>
<name>A0ABR1CCV0_NECAM</name>
<accession>A0ABR1CCV0</accession>
<dbReference type="EMBL" id="JAVFWL010000002">
    <property type="protein sequence ID" value="KAK6736299.1"/>
    <property type="molecule type" value="Genomic_DNA"/>
</dbReference>
<dbReference type="InterPro" id="IPR008042">
    <property type="entry name" value="Retrotrans_Pao"/>
</dbReference>
<evidence type="ECO:0008006" key="3">
    <source>
        <dbReference type="Google" id="ProtNLM"/>
    </source>
</evidence>
<proteinExistence type="predicted"/>
<reference evidence="1 2" key="1">
    <citation type="submission" date="2023-08" db="EMBL/GenBank/DDBJ databases">
        <title>A Necator americanus chromosomal reference genome.</title>
        <authorList>
            <person name="Ilik V."/>
            <person name="Petrzelkova K.J."/>
            <person name="Pardy F."/>
            <person name="Fuh T."/>
            <person name="Niatou-Singa F.S."/>
            <person name="Gouil Q."/>
            <person name="Baker L."/>
            <person name="Ritchie M.E."/>
            <person name="Jex A.R."/>
            <person name="Gazzola D."/>
            <person name="Li H."/>
            <person name="Toshio Fujiwara R."/>
            <person name="Zhan B."/>
            <person name="Aroian R.V."/>
            <person name="Pafco B."/>
            <person name="Schwarz E.M."/>
        </authorList>
    </citation>
    <scope>NUCLEOTIDE SEQUENCE [LARGE SCALE GENOMIC DNA]</scope>
    <source>
        <strain evidence="1 2">Aroian</strain>
        <tissue evidence="1">Whole animal</tissue>
    </source>
</reference>
<protein>
    <recommendedName>
        <fullName evidence="3">Pao retrotransposon peptidase</fullName>
    </recommendedName>
</protein>
<keyword evidence="2" id="KW-1185">Reference proteome</keyword>
<comment type="caution">
    <text evidence="1">The sequence shown here is derived from an EMBL/GenBank/DDBJ whole genome shotgun (WGS) entry which is preliminary data.</text>
</comment>
<organism evidence="1 2">
    <name type="scientific">Necator americanus</name>
    <name type="common">Human hookworm</name>
    <dbReference type="NCBI Taxonomy" id="51031"/>
    <lineage>
        <taxon>Eukaryota</taxon>
        <taxon>Metazoa</taxon>
        <taxon>Ecdysozoa</taxon>
        <taxon>Nematoda</taxon>
        <taxon>Chromadorea</taxon>
        <taxon>Rhabditida</taxon>
        <taxon>Rhabditina</taxon>
        <taxon>Rhabditomorpha</taxon>
        <taxon>Strongyloidea</taxon>
        <taxon>Ancylostomatidae</taxon>
        <taxon>Bunostominae</taxon>
        <taxon>Necator</taxon>
    </lineage>
</organism>
<dbReference type="Proteomes" id="UP001303046">
    <property type="component" value="Unassembled WGS sequence"/>
</dbReference>
<evidence type="ECO:0000313" key="1">
    <source>
        <dbReference type="EMBL" id="KAK6736299.1"/>
    </source>
</evidence>
<dbReference type="Pfam" id="PF05380">
    <property type="entry name" value="Peptidase_A17"/>
    <property type="match status" value="1"/>
</dbReference>
<gene>
    <name evidence="1" type="primary">Necator_chrII.g6944</name>
    <name evidence="1" type="ORF">RB195_019151</name>
</gene>